<feature type="region of interest" description="Disordered" evidence="1">
    <location>
        <begin position="62"/>
        <end position="81"/>
    </location>
</feature>
<keyword evidence="2" id="KW-0472">Membrane</keyword>
<keyword evidence="2" id="KW-0812">Transmembrane</keyword>
<protein>
    <recommendedName>
        <fullName evidence="5">Lipoprotein</fullName>
    </recommendedName>
</protein>
<dbReference type="AlphaFoldDB" id="A0A7G8PAJ5"/>
<evidence type="ECO:0000256" key="1">
    <source>
        <dbReference type="SAM" id="MobiDB-lite"/>
    </source>
</evidence>
<proteinExistence type="predicted"/>
<dbReference type="EMBL" id="CP059894">
    <property type="protein sequence ID" value="QNJ91361.1"/>
    <property type="molecule type" value="Genomic_DNA"/>
</dbReference>
<organism evidence="3 4">
    <name type="scientific">Mycolicibacterium fluoranthenivorans</name>
    <dbReference type="NCBI Taxonomy" id="258505"/>
    <lineage>
        <taxon>Bacteria</taxon>
        <taxon>Bacillati</taxon>
        <taxon>Actinomycetota</taxon>
        <taxon>Actinomycetes</taxon>
        <taxon>Mycobacteriales</taxon>
        <taxon>Mycobacteriaceae</taxon>
        <taxon>Mycolicibacterium</taxon>
    </lineage>
</organism>
<keyword evidence="2" id="KW-1133">Transmembrane helix</keyword>
<feature type="transmembrane region" description="Helical" evidence="2">
    <location>
        <begin position="12"/>
        <end position="32"/>
    </location>
</feature>
<dbReference type="PROSITE" id="PS51257">
    <property type="entry name" value="PROKAR_LIPOPROTEIN"/>
    <property type="match status" value="1"/>
</dbReference>
<evidence type="ECO:0000313" key="4">
    <source>
        <dbReference type="Proteomes" id="UP000515498"/>
    </source>
</evidence>
<sequence>MRNSWRGSSVLVRIRIGALVLGCLAALAMIVVGCTSVTSGTATVDKADAPVYRASVSASAAESAESSSSKESERQKSVTTSAIHSSCEALSSSSVDAISAVNDYVGAYNENGDVAGAARPAIDALNHSADAVEHSISDPLGPDLKSALTEWVGAARALASSIAGDVGPDAFNDGVGRLNDAKDAALNMCDKAYR</sequence>
<evidence type="ECO:0000256" key="2">
    <source>
        <dbReference type="SAM" id="Phobius"/>
    </source>
</evidence>
<reference evidence="3 4" key="1">
    <citation type="submission" date="2020-07" db="EMBL/GenBank/DDBJ databases">
        <title>Draft genome sequence of four isobutane-metabolizing strains capable of cometabolically degrading diverse ether contaminants.</title>
        <authorList>
            <person name="Chen W."/>
            <person name="Faulkner N."/>
            <person name="Smith C."/>
            <person name="Hyman M."/>
        </authorList>
    </citation>
    <scope>NUCLEOTIDE SEQUENCE [LARGE SCALE GENOMIC DNA]</scope>
    <source>
        <strain evidence="3 4">2A</strain>
    </source>
</reference>
<evidence type="ECO:0008006" key="5">
    <source>
        <dbReference type="Google" id="ProtNLM"/>
    </source>
</evidence>
<accession>A0A7G8PAJ5</accession>
<name>A0A7G8PAJ5_9MYCO</name>
<dbReference type="KEGG" id="mflu:HZU40_24620"/>
<dbReference type="RefSeq" id="WP_187096117.1">
    <property type="nucleotide sequence ID" value="NZ_CP059894.1"/>
</dbReference>
<gene>
    <name evidence="3" type="ORF">HZU40_24620</name>
</gene>
<dbReference type="Proteomes" id="UP000515498">
    <property type="component" value="Chromosome"/>
</dbReference>
<evidence type="ECO:0000313" key="3">
    <source>
        <dbReference type="EMBL" id="QNJ91361.1"/>
    </source>
</evidence>